<dbReference type="InterPro" id="IPR041562">
    <property type="entry name" value="MCM_lid"/>
</dbReference>
<feature type="non-terminal residue" evidence="4">
    <location>
        <position position="1"/>
    </location>
</feature>
<dbReference type="GO" id="GO:0003697">
    <property type="term" value="F:single-stranded DNA binding"/>
    <property type="evidence" value="ECO:0007669"/>
    <property type="project" value="TreeGrafter"/>
</dbReference>
<gene>
    <name evidence="4" type="ORF">BJ684DRAFT_19034</name>
</gene>
<dbReference type="GO" id="GO:0006271">
    <property type="term" value="P:DNA strand elongation involved in DNA replication"/>
    <property type="evidence" value="ECO:0007669"/>
    <property type="project" value="TreeGrafter"/>
</dbReference>
<feature type="domain" description="MCM AAA-lid" evidence="3">
    <location>
        <begin position="11"/>
        <end position="90"/>
    </location>
</feature>
<keyword evidence="2" id="KW-0235">DNA replication</keyword>
<evidence type="ECO:0000256" key="2">
    <source>
        <dbReference type="ARBA" id="ARBA00022705"/>
    </source>
</evidence>
<name>A0A4P9Y672_9FUNG</name>
<dbReference type="GO" id="GO:0042555">
    <property type="term" value="C:MCM complex"/>
    <property type="evidence" value="ECO:0007669"/>
    <property type="project" value="TreeGrafter"/>
</dbReference>
<dbReference type="AlphaFoldDB" id="A0A4P9Y672"/>
<reference evidence="5" key="1">
    <citation type="journal article" date="2018" name="Nat. Microbiol.">
        <title>Leveraging single-cell genomics to expand the fungal tree of life.</title>
        <authorList>
            <person name="Ahrendt S.R."/>
            <person name="Quandt C.A."/>
            <person name="Ciobanu D."/>
            <person name="Clum A."/>
            <person name="Salamov A."/>
            <person name="Andreopoulos B."/>
            <person name="Cheng J.F."/>
            <person name="Woyke T."/>
            <person name="Pelin A."/>
            <person name="Henrissat B."/>
            <person name="Reynolds N.K."/>
            <person name="Benny G.L."/>
            <person name="Smith M.E."/>
            <person name="James T.Y."/>
            <person name="Grigoriev I.V."/>
        </authorList>
    </citation>
    <scope>NUCLEOTIDE SEQUENCE [LARGE SCALE GENOMIC DNA]</scope>
</reference>
<protein>
    <submittedName>
        <fullName evidence="4">MCM2/3/5 family-domain-containing protein</fullName>
    </submittedName>
</protein>
<evidence type="ECO:0000313" key="4">
    <source>
        <dbReference type="EMBL" id="RKP14576.1"/>
    </source>
</evidence>
<proteinExistence type="inferred from homology"/>
<evidence type="ECO:0000313" key="5">
    <source>
        <dbReference type="Proteomes" id="UP000267251"/>
    </source>
</evidence>
<accession>A0A4P9Y672</accession>
<dbReference type="InterPro" id="IPR027417">
    <property type="entry name" value="P-loop_NTPase"/>
</dbReference>
<dbReference type="SUPFAM" id="SSF52540">
    <property type="entry name" value="P-loop containing nucleoside triphosphate hydrolases"/>
    <property type="match status" value="1"/>
</dbReference>
<dbReference type="EMBL" id="KZ987817">
    <property type="protein sequence ID" value="RKP14576.1"/>
    <property type="molecule type" value="Genomic_DNA"/>
</dbReference>
<dbReference type="InterPro" id="IPR031327">
    <property type="entry name" value="MCM"/>
</dbReference>
<keyword evidence="5" id="KW-1185">Reference proteome</keyword>
<dbReference type="Pfam" id="PF21128">
    <property type="entry name" value="WHD_MCM4"/>
    <property type="match status" value="1"/>
</dbReference>
<dbReference type="Pfam" id="PF17855">
    <property type="entry name" value="MCM_lid"/>
    <property type="match status" value="1"/>
</dbReference>
<dbReference type="GO" id="GO:0005634">
    <property type="term" value="C:nucleus"/>
    <property type="evidence" value="ECO:0007669"/>
    <property type="project" value="TreeGrafter"/>
</dbReference>
<comment type="similarity">
    <text evidence="1">Belongs to the MCM family.</text>
</comment>
<dbReference type="Proteomes" id="UP000267251">
    <property type="component" value="Unassembled WGS sequence"/>
</dbReference>
<dbReference type="OrthoDB" id="10251574at2759"/>
<dbReference type="GO" id="GO:1902975">
    <property type="term" value="P:mitotic DNA replication initiation"/>
    <property type="evidence" value="ECO:0007669"/>
    <property type="project" value="TreeGrafter"/>
</dbReference>
<evidence type="ECO:0000259" key="3">
    <source>
        <dbReference type="Pfam" id="PF17855"/>
    </source>
</evidence>
<organism evidence="4 5">
    <name type="scientific">Piptocephalis cylindrospora</name>
    <dbReference type="NCBI Taxonomy" id="1907219"/>
    <lineage>
        <taxon>Eukaryota</taxon>
        <taxon>Fungi</taxon>
        <taxon>Fungi incertae sedis</taxon>
        <taxon>Zoopagomycota</taxon>
        <taxon>Zoopagomycotina</taxon>
        <taxon>Zoopagomycetes</taxon>
        <taxon>Zoopagales</taxon>
        <taxon>Piptocephalidaceae</taxon>
        <taxon>Piptocephalis</taxon>
    </lineage>
</organism>
<dbReference type="PANTHER" id="PTHR11630">
    <property type="entry name" value="DNA REPLICATION LICENSING FACTOR MCM FAMILY MEMBER"/>
    <property type="match status" value="1"/>
</dbReference>
<dbReference type="Gene3D" id="1.10.10.10">
    <property type="entry name" value="Winged helix-like DNA-binding domain superfamily/Winged helix DNA-binding domain"/>
    <property type="match status" value="1"/>
</dbReference>
<evidence type="ECO:0000256" key="1">
    <source>
        <dbReference type="ARBA" id="ARBA00008010"/>
    </source>
</evidence>
<dbReference type="GO" id="GO:0000727">
    <property type="term" value="P:double-strand break repair via break-induced replication"/>
    <property type="evidence" value="ECO:0007669"/>
    <property type="project" value="TreeGrafter"/>
</dbReference>
<sequence length="192" mass="21019">GAQALIDRPSLARYIQYARTACNPILTSAAGEALVDAYVTLRREGGGQRVSATPRQLESLIRLSEAHARLHLSPEVTELDVSEAKRLLISAMQKAAIQPDTGLIDMDLLTTGMGSAMRERLVVLKGQLRELVRSRGSVPFRHLVQEINDQGQVGMGVREIEQAIQEMVTEQTVRAVGVRGNRVIRWLGGEVA</sequence>
<dbReference type="InterPro" id="IPR036388">
    <property type="entry name" value="WH-like_DNA-bd_sf"/>
</dbReference>
<dbReference type="Gene3D" id="3.40.50.300">
    <property type="entry name" value="P-loop containing nucleotide triphosphate hydrolases"/>
    <property type="match status" value="1"/>
</dbReference>
<dbReference type="GO" id="GO:0005524">
    <property type="term" value="F:ATP binding"/>
    <property type="evidence" value="ECO:0007669"/>
    <property type="project" value="InterPro"/>
</dbReference>
<dbReference type="GO" id="GO:0017116">
    <property type="term" value="F:single-stranded DNA helicase activity"/>
    <property type="evidence" value="ECO:0007669"/>
    <property type="project" value="TreeGrafter"/>
</dbReference>
<dbReference type="PANTHER" id="PTHR11630:SF66">
    <property type="entry name" value="DNA REPLICATION LICENSING FACTOR MCM4"/>
    <property type="match status" value="1"/>
</dbReference>